<evidence type="ECO:0000313" key="3">
    <source>
        <dbReference type="EMBL" id="CAF3841964.1"/>
    </source>
</evidence>
<accession>A0A814M912</accession>
<dbReference type="Proteomes" id="UP000663829">
    <property type="component" value="Unassembled WGS sequence"/>
</dbReference>
<comment type="caution">
    <text evidence="2">The sequence shown here is derived from an EMBL/GenBank/DDBJ whole genome shotgun (WGS) entry which is preliminary data.</text>
</comment>
<evidence type="ECO:0000313" key="2">
    <source>
        <dbReference type="EMBL" id="CAF1075348.1"/>
    </source>
</evidence>
<sequence length="351" mass="41453">MSIDKFDDTEDFGVDLNKIRLPSSEILTHFEEQLKKLTYDVLYDLSSMSIERDLSITVNELNVNTSLISIDDNQSTSLWLKNNINPTYRPQGKSDCFPINGRNAGIPQPPHYIKDERNGFPIIMIPDKYRHEKHLLLEISWLTIPYNGQRYYSPYKFQRDHKDKNVKDRNPVYYEINEQELLNNEIKLKLVCIRSLLKELENVQPLELYKPDSHYHQVNQPLGRMLTLRELIQKYQLQKSQMAFTLCRYYDSNRNVDNAIDRKTAPLTNEINQNNIQRLIETTVISNVMTEDKRRQRKITLENDETAETSTLQINRRTKRRNGGEITTIVSNKKCRGLSSEVRVTYMMFYY</sequence>
<dbReference type="EMBL" id="CAJOBC010004824">
    <property type="protein sequence ID" value="CAF3841964.1"/>
    <property type="molecule type" value="Genomic_DNA"/>
</dbReference>
<keyword evidence="4" id="KW-1185">Reference proteome</keyword>
<dbReference type="EMBL" id="CAJNOQ010004824">
    <property type="protein sequence ID" value="CAF1075348.1"/>
    <property type="molecule type" value="Genomic_DNA"/>
</dbReference>
<name>A0A814M912_9BILA</name>
<protein>
    <submittedName>
        <fullName evidence="2">Uncharacterized protein</fullName>
    </submittedName>
</protein>
<dbReference type="OrthoDB" id="10034940at2759"/>
<dbReference type="AlphaFoldDB" id="A0A814M912"/>
<proteinExistence type="predicted"/>
<organism evidence="2 4">
    <name type="scientific">Didymodactylos carnosus</name>
    <dbReference type="NCBI Taxonomy" id="1234261"/>
    <lineage>
        <taxon>Eukaryota</taxon>
        <taxon>Metazoa</taxon>
        <taxon>Spiralia</taxon>
        <taxon>Gnathifera</taxon>
        <taxon>Rotifera</taxon>
        <taxon>Eurotatoria</taxon>
        <taxon>Bdelloidea</taxon>
        <taxon>Philodinida</taxon>
        <taxon>Philodinidae</taxon>
        <taxon>Didymodactylos</taxon>
    </lineage>
</organism>
<evidence type="ECO:0000256" key="1">
    <source>
        <dbReference type="SAM" id="MobiDB-lite"/>
    </source>
</evidence>
<dbReference type="Proteomes" id="UP000681722">
    <property type="component" value="Unassembled WGS sequence"/>
</dbReference>
<reference evidence="2" key="1">
    <citation type="submission" date="2021-02" db="EMBL/GenBank/DDBJ databases">
        <authorList>
            <person name="Nowell W R."/>
        </authorList>
    </citation>
    <scope>NUCLEOTIDE SEQUENCE</scope>
</reference>
<feature type="region of interest" description="Disordered" evidence="1">
    <location>
        <begin position="300"/>
        <end position="320"/>
    </location>
</feature>
<evidence type="ECO:0000313" key="4">
    <source>
        <dbReference type="Proteomes" id="UP000663829"/>
    </source>
</evidence>
<gene>
    <name evidence="2" type="ORF">GPM918_LOCUS17491</name>
    <name evidence="3" type="ORF">SRO942_LOCUS17489</name>
</gene>